<keyword evidence="2" id="KW-1133">Transmembrane helix</keyword>
<sequence length="469" mass="53263">MEEEKQVLIKVVTEKLQNMANTSMKNVLWSKRSIYRIPASVTAHNETAYMPQTVSFGPYHHDDIHLKPMEEHKQRALVYFLNKTGIPLQSVVESLNEEMQVLKDSYDMLGESWKNDTSKFLQMMILDGCFMLEIIRLATHNSLDYSADDPVFSSHGRLYMIPHIRRDMLLLENQLPMLVLYRLVAVESDGAKDEESVNELIHNFFHPNASVSSLDKCLHVLDLYRKSLLQGDPIKKMRRPRVKGGLHGDDNDIIRSATEINEAGIQFKKSKIKSLKEISLHRGVLELPVIEVDDTTEATFLNLMAFERFHVGASNEVTSYVFFMDSIIDNERDVALLNSRGIIQNAIGSDKAVAKLFNSLSKDIALESNSNLQVVQMHVNAYCKKPWNAWRANLIHTYFRNPWAILSVIAALILFALTIAQTVYSILPYYNSNNSTSLSPPMIFAAPPPLSTPPPTPPPIHPPKLSRRH</sequence>
<organism evidence="3 4">
    <name type="scientific">Populus trichocarpa</name>
    <name type="common">Western balsam poplar</name>
    <name type="synonym">Populus balsamifera subsp. trichocarpa</name>
    <dbReference type="NCBI Taxonomy" id="3694"/>
    <lineage>
        <taxon>Eukaryota</taxon>
        <taxon>Viridiplantae</taxon>
        <taxon>Streptophyta</taxon>
        <taxon>Embryophyta</taxon>
        <taxon>Tracheophyta</taxon>
        <taxon>Spermatophyta</taxon>
        <taxon>Magnoliopsida</taxon>
        <taxon>eudicotyledons</taxon>
        <taxon>Gunneridae</taxon>
        <taxon>Pentapetalae</taxon>
        <taxon>rosids</taxon>
        <taxon>fabids</taxon>
        <taxon>Malpighiales</taxon>
        <taxon>Salicaceae</taxon>
        <taxon>Saliceae</taxon>
        <taxon>Populus</taxon>
    </lineage>
</organism>
<keyword evidence="2" id="KW-0812">Transmembrane</keyword>
<evidence type="ECO:0000256" key="2">
    <source>
        <dbReference type="SAM" id="Phobius"/>
    </source>
</evidence>
<dbReference type="HOGENOM" id="CLU_020188_0_2_1"/>
<evidence type="ECO:0000313" key="4">
    <source>
        <dbReference type="Proteomes" id="UP000006729"/>
    </source>
</evidence>
<dbReference type="PANTHER" id="PTHR31170">
    <property type="entry name" value="BNAC04G53230D PROTEIN"/>
    <property type="match status" value="1"/>
</dbReference>
<dbReference type="OMA" id="YIIANEC"/>
<dbReference type="InParanoid" id="B9GYT5"/>
<keyword evidence="2" id="KW-0472">Membrane</keyword>
<evidence type="ECO:0000256" key="1">
    <source>
        <dbReference type="SAM" id="MobiDB-lite"/>
    </source>
</evidence>
<feature type="region of interest" description="Disordered" evidence="1">
    <location>
        <begin position="450"/>
        <end position="469"/>
    </location>
</feature>
<protein>
    <submittedName>
        <fullName evidence="3">Uncharacterized protein</fullName>
    </submittedName>
</protein>
<dbReference type="InterPro" id="IPR004158">
    <property type="entry name" value="DUF247_pln"/>
</dbReference>
<dbReference type="EMBL" id="CM009292">
    <property type="protein sequence ID" value="PNT45866.1"/>
    <property type="molecule type" value="Genomic_DNA"/>
</dbReference>
<accession>B9GYT5</accession>
<feature type="transmembrane region" description="Helical" evidence="2">
    <location>
        <begin position="403"/>
        <end position="427"/>
    </location>
</feature>
<keyword evidence="4" id="KW-1185">Reference proteome</keyword>
<dbReference type="Pfam" id="PF03140">
    <property type="entry name" value="DUF247"/>
    <property type="match status" value="1"/>
</dbReference>
<name>B9GYT5_POPTR</name>
<gene>
    <name evidence="3" type="ORF">POPTR_003G159300</name>
</gene>
<reference evidence="3 4" key="1">
    <citation type="journal article" date="2006" name="Science">
        <title>The genome of black cottonwood, Populus trichocarpa (Torr. &amp; Gray).</title>
        <authorList>
            <person name="Tuskan G.A."/>
            <person name="Difazio S."/>
            <person name="Jansson S."/>
            <person name="Bohlmann J."/>
            <person name="Grigoriev I."/>
            <person name="Hellsten U."/>
            <person name="Putnam N."/>
            <person name="Ralph S."/>
            <person name="Rombauts S."/>
            <person name="Salamov A."/>
            <person name="Schein J."/>
            <person name="Sterck L."/>
            <person name="Aerts A."/>
            <person name="Bhalerao R.R."/>
            <person name="Bhalerao R.P."/>
            <person name="Blaudez D."/>
            <person name="Boerjan W."/>
            <person name="Brun A."/>
            <person name="Brunner A."/>
            <person name="Busov V."/>
            <person name="Campbell M."/>
            <person name="Carlson J."/>
            <person name="Chalot M."/>
            <person name="Chapman J."/>
            <person name="Chen G.L."/>
            <person name="Cooper D."/>
            <person name="Coutinho P.M."/>
            <person name="Couturier J."/>
            <person name="Covert S."/>
            <person name="Cronk Q."/>
            <person name="Cunningham R."/>
            <person name="Davis J."/>
            <person name="Degroeve S."/>
            <person name="Dejardin A."/>
            <person name="Depamphilis C."/>
            <person name="Detter J."/>
            <person name="Dirks B."/>
            <person name="Dubchak I."/>
            <person name="Duplessis S."/>
            <person name="Ehlting J."/>
            <person name="Ellis B."/>
            <person name="Gendler K."/>
            <person name="Goodstein D."/>
            <person name="Gribskov M."/>
            <person name="Grimwood J."/>
            <person name="Groover A."/>
            <person name="Gunter L."/>
            <person name="Hamberger B."/>
            <person name="Heinze B."/>
            <person name="Helariutta Y."/>
            <person name="Henrissat B."/>
            <person name="Holligan D."/>
            <person name="Holt R."/>
            <person name="Huang W."/>
            <person name="Islam-Faridi N."/>
            <person name="Jones S."/>
            <person name="Jones-Rhoades M."/>
            <person name="Jorgensen R."/>
            <person name="Joshi C."/>
            <person name="Kangasjarvi J."/>
            <person name="Karlsson J."/>
            <person name="Kelleher C."/>
            <person name="Kirkpatrick R."/>
            <person name="Kirst M."/>
            <person name="Kohler A."/>
            <person name="Kalluri U."/>
            <person name="Larimer F."/>
            <person name="Leebens-Mack J."/>
            <person name="Leple J.C."/>
            <person name="Locascio P."/>
            <person name="Lou Y."/>
            <person name="Lucas S."/>
            <person name="Martin F."/>
            <person name="Montanini B."/>
            <person name="Napoli C."/>
            <person name="Nelson D.R."/>
            <person name="Nelson C."/>
            <person name="Nieminen K."/>
            <person name="Nilsson O."/>
            <person name="Pereda V."/>
            <person name="Peter G."/>
            <person name="Philippe R."/>
            <person name="Pilate G."/>
            <person name="Poliakov A."/>
            <person name="Razumovskaya J."/>
            <person name="Richardson P."/>
            <person name="Rinaldi C."/>
            <person name="Ritland K."/>
            <person name="Rouze P."/>
            <person name="Ryaboy D."/>
            <person name="Schmutz J."/>
            <person name="Schrader J."/>
            <person name="Segerman B."/>
            <person name="Shin H."/>
            <person name="Siddiqui A."/>
            <person name="Sterky F."/>
            <person name="Terry A."/>
            <person name="Tsai C.J."/>
            <person name="Uberbacher E."/>
            <person name="Unneberg P."/>
            <person name="Vahala J."/>
            <person name="Wall K."/>
            <person name="Wessler S."/>
            <person name="Yang G."/>
            <person name="Yin T."/>
            <person name="Douglas C."/>
            <person name="Marra M."/>
            <person name="Sandberg G."/>
            <person name="Van de Peer Y."/>
            <person name="Rokhsar D."/>
        </authorList>
    </citation>
    <scope>NUCLEOTIDE SEQUENCE [LARGE SCALE GENOMIC DNA]</scope>
    <source>
        <strain evidence="4">cv. Nisqually</strain>
    </source>
</reference>
<dbReference type="AlphaFoldDB" id="B9GYT5"/>
<evidence type="ECO:0000313" key="3">
    <source>
        <dbReference type="EMBL" id="PNT45866.1"/>
    </source>
</evidence>
<dbReference type="ExpressionAtlas" id="B9GYT5">
    <property type="expression patterns" value="baseline"/>
</dbReference>
<dbReference type="STRING" id="3694.B9GYT5"/>
<proteinExistence type="predicted"/>
<dbReference type="OrthoDB" id="1846188at2759"/>
<dbReference type="KEGG" id="pop:7497569"/>
<dbReference type="PANTHER" id="PTHR31170:SF18">
    <property type="entry name" value="(WILD MALAYSIAN BANANA) HYPOTHETICAL PROTEIN"/>
    <property type="match status" value="1"/>
</dbReference>
<dbReference type="Gramene" id="Potri.003G159300.1.v4.1">
    <property type="protein sequence ID" value="Potri.003G159300.1.v4.1"/>
    <property type="gene ID" value="Potri.003G159300.v4.1"/>
</dbReference>
<dbReference type="eggNOG" id="ENOG502QR4P">
    <property type="taxonomic scope" value="Eukaryota"/>
</dbReference>
<dbReference type="Proteomes" id="UP000006729">
    <property type="component" value="Chromosome 3"/>
</dbReference>
<feature type="compositionally biased region" description="Pro residues" evidence="1">
    <location>
        <begin position="450"/>
        <end position="462"/>
    </location>
</feature>